<dbReference type="PROSITE" id="PS51186">
    <property type="entry name" value="GNAT"/>
    <property type="match status" value="1"/>
</dbReference>
<dbReference type="Gene3D" id="3.40.630.30">
    <property type="match status" value="1"/>
</dbReference>
<dbReference type="AlphaFoldDB" id="A0A8H6W8B0"/>
<dbReference type="GO" id="GO:0016747">
    <property type="term" value="F:acyltransferase activity, transferring groups other than amino-acyl groups"/>
    <property type="evidence" value="ECO:0007669"/>
    <property type="project" value="InterPro"/>
</dbReference>
<accession>A0A8H6W8B0</accession>
<gene>
    <name evidence="2" type="ORF">MIND_00320200</name>
</gene>
<name>A0A8H6W8B0_9AGAR</name>
<dbReference type="RefSeq" id="XP_037222944.1">
    <property type="nucleotide sequence ID" value="XM_037360059.1"/>
</dbReference>
<keyword evidence="2" id="KW-0808">Transferase</keyword>
<dbReference type="PANTHER" id="PTHR42791:SF1">
    <property type="entry name" value="N-ACETYLTRANSFERASE DOMAIN-CONTAINING PROTEIN"/>
    <property type="match status" value="1"/>
</dbReference>
<dbReference type="SUPFAM" id="SSF55729">
    <property type="entry name" value="Acyl-CoA N-acyltransferases (Nat)"/>
    <property type="match status" value="1"/>
</dbReference>
<evidence type="ECO:0000313" key="3">
    <source>
        <dbReference type="Proteomes" id="UP000636479"/>
    </source>
</evidence>
<dbReference type="EMBL" id="JACAZF010000003">
    <property type="protein sequence ID" value="KAF7309494.1"/>
    <property type="molecule type" value="Genomic_DNA"/>
</dbReference>
<protein>
    <submittedName>
        <fullName evidence="2">N-acetyltransferase domain-containing protein</fullName>
    </submittedName>
</protein>
<dbReference type="Pfam" id="PF13508">
    <property type="entry name" value="Acetyltransf_7"/>
    <property type="match status" value="1"/>
</dbReference>
<dbReference type="Proteomes" id="UP000636479">
    <property type="component" value="Unassembled WGS sequence"/>
</dbReference>
<dbReference type="GeneID" id="59342575"/>
<dbReference type="InterPro" id="IPR000182">
    <property type="entry name" value="GNAT_dom"/>
</dbReference>
<reference evidence="2" key="1">
    <citation type="submission" date="2020-05" db="EMBL/GenBank/DDBJ databases">
        <title>Mycena genomes resolve the evolution of fungal bioluminescence.</title>
        <authorList>
            <person name="Tsai I.J."/>
        </authorList>
    </citation>
    <scope>NUCLEOTIDE SEQUENCE</scope>
    <source>
        <strain evidence="2">171206Taipei</strain>
    </source>
</reference>
<dbReference type="PANTHER" id="PTHR42791">
    <property type="entry name" value="GNAT FAMILY ACETYLTRANSFERASE"/>
    <property type="match status" value="1"/>
</dbReference>
<keyword evidence="3" id="KW-1185">Reference proteome</keyword>
<dbReference type="OrthoDB" id="4738875at2759"/>
<evidence type="ECO:0000259" key="1">
    <source>
        <dbReference type="PROSITE" id="PS51186"/>
    </source>
</evidence>
<dbReference type="InterPro" id="IPR052523">
    <property type="entry name" value="Trichothecene_AcTrans"/>
</dbReference>
<sequence length="213" mass="23380">MVFVRRLETPSDEEIGQCALLMRNAFRSVTYDTFGDSLVGGDKSLDILLHQAALGAAVAEGELWVAGPAEQEIGAVAIWFPPQTDYLITEKQRAAGWYELEAKFSPELKSWYSEYFVPRMAAWSTECLGKDTQLNSWRLFILATSPNHQKKGLAGALIEAVEAKAKAEGTPMCLETSNAPNVAFYINRGFRVRGTINLTGAGGDHVLTCFSKP</sequence>
<feature type="domain" description="N-acetyltransferase" evidence="1">
    <location>
        <begin position="76"/>
        <end position="213"/>
    </location>
</feature>
<dbReference type="CDD" id="cd04301">
    <property type="entry name" value="NAT_SF"/>
    <property type="match status" value="1"/>
</dbReference>
<dbReference type="InterPro" id="IPR016181">
    <property type="entry name" value="Acyl_CoA_acyltransferase"/>
</dbReference>
<comment type="caution">
    <text evidence="2">The sequence shown here is derived from an EMBL/GenBank/DDBJ whole genome shotgun (WGS) entry which is preliminary data.</text>
</comment>
<evidence type="ECO:0000313" key="2">
    <source>
        <dbReference type="EMBL" id="KAF7309494.1"/>
    </source>
</evidence>
<proteinExistence type="predicted"/>
<organism evidence="2 3">
    <name type="scientific">Mycena indigotica</name>
    <dbReference type="NCBI Taxonomy" id="2126181"/>
    <lineage>
        <taxon>Eukaryota</taxon>
        <taxon>Fungi</taxon>
        <taxon>Dikarya</taxon>
        <taxon>Basidiomycota</taxon>
        <taxon>Agaricomycotina</taxon>
        <taxon>Agaricomycetes</taxon>
        <taxon>Agaricomycetidae</taxon>
        <taxon>Agaricales</taxon>
        <taxon>Marasmiineae</taxon>
        <taxon>Mycenaceae</taxon>
        <taxon>Mycena</taxon>
    </lineage>
</organism>